<evidence type="ECO:0000313" key="3">
    <source>
        <dbReference type="EMBL" id="OKS87329.1"/>
    </source>
</evidence>
<sequence>MKKLDIACIIDDDKIFTYVLSKQMKVVDFCENLLVFHNGLEAIKYLKPILESPEVLPDVILLDLNMPIMDGWQFLDEFVKFKVNKKITVYIVSSSIDVADHAKAATYKAISSFYIKPISRQDLANMLEQVSLS</sequence>
<name>A0A1Q5ZZZ2_9SPHI</name>
<dbReference type="RefSeq" id="WP_074489964.1">
    <property type="nucleotide sequence ID" value="NZ_FPAM01000018.1"/>
</dbReference>
<dbReference type="InterPro" id="IPR011006">
    <property type="entry name" value="CheY-like_superfamily"/>
</dbReference>
<dbReference type="SMART" id="SM00448">
    <property type="entry name" value="REC"/>
    <property type="match status" value="1"/>
</dbReference>
<evidence type="ECO:0000259" key="2">
    <source>
        <dbReference type="PROSITE" id="PS50110"/>
    </source>
</evidence>
<dbReference type="EMBL" id="MPPL01000001">
    <property type="protein sequence ID" value="OKS87329.1"/>
    <property type="molecule type" value="Genomic_DNA"/>
</dbReference>
<feature type="domain" description="Response regulatory" evidence="2">
    <location>
        <begin position="6"/>
        <end position="131"/>
    </location>
</feature>
<dbReference type="SUPFAM" id="SSF52172">
    <property type="entry name" value="CheY-like"/>
    <property type="match status" value="1"/>
</dbReference>
<dbReference type="Proteomes" id="UP000186720">
    <property type="component" value="Unassembled WGS sequence"/>
</dbReference>
<protein>
    <recommendedName>
        <fullName evidence="2">Response regulatory domain-containing protein</fullName>
    </recommendedName>
</protein>
<dbReference type="AlphaFoldDB" id="A0A1Q5ZZZ2"/>
<reference evidence="3 4" key="1">
    <citation type="submission" date="2016-11" db="EMBL/GenBank/DDBJ databases">
        <title>Whole Genome Sequencing of Mucilaginibacter polytrichastri RG4-7(T) isolated from the moss sample.</title>
        <authorList>
            <person name="Li Y."/>
        </authorList>
    </citation>
    <scope>NUCLEOTIDE SEQUENCE [LARGE SCALE GENOMIC DNA]</scope>
    <source>
        <strain evidence="3 4">RG4-7</strain>
    </source>
</reference>
<dbReference type="Pfam" id="PF00072">
    <property type="entry name" value="Response_reg"/>
    <property type="match status" value="1"/>
</dbReference>
<dbReference type="STRING" id="1302689.RG47T_2790"/>
<keyword evidence="4" id="KW-1185">Reference proteome</keyword>
<dbReference type="InterPro" id="IPR001789">
    <property type="entry name" value="Sig_transdc_resp-reg_receiver"/>
</dbReference>
<evidence type="ECO:0000313" key="4">
    <source>
        <dbReference type="Proteomes" id="UP000186720"/>
    </source>
</evidence>
<gene>
    <name evidence="3" type="ORF">RG47T_2790</name>
</gene>
<comment type="caution">
    <text evidence="3">The sequence shown here is derived from an EMBL/GenBank/DDBJ whole genome shotgun (WGS) entry which is preliminary data.</text>
</comment>
<dbReference type="PANTHER" id="PTHR44520:SF2">
    <property type="entry name" value="RESPONSE REGULATOR RCP1"/>
    <property type="match status" value="1"/>
</dbReference>
<dbReference type="Gene3D" id="3.40.50.2300">
    <property type="match status" value="1"/>
</dbReference>
<proteinExistence type="predicted"/>
<dbReference type="InterPro" id="IPR052893">
    <property type="entry name" value="TCS_response_regulator"/>
</dbReference>
<dbReference type="GO" id="GO:0000160">
    <property type="term" value="P:phosphorelay signal transduction system"/>
    <property type="evidence" value="ECO:0007669"/>
    <property type="project" value="InterPro"/>
</dbReference>
<accession>A0A1Q5ZZZ2</accession>
<feature type="modified residue" description="4-aspartylphosphate" evidence="1">
    <location>
        <position position="63"/>
    </location>
</feature>
<dbReference type="PANTHER" id="PTHR44520">
    <property type="entry name" value="RESPONSE REGULATOR RCP1-RELATED"/>
    <property type="match status" value="1"/>
</dbReference>
<dbReference type="PROSITE" id="PS50110">
    <property type="entry name" value="RESPONSE_REGULATORY"/>
    <property type="match status" value="1"/>
</dbReference>
<keyword evidence="1" id="KW-0597">Phosphoprotein</keyword>
<evidence type="ECO:0000256" key="1">
    <source>
        <dbReference type="PROSITE-ProRule" id="PRU00169"/>
    </source>
</evidence>
<organism evidence="3 4">
    <name type="scientific">Mucilaginibacter polytrichastri</name>
    <dbReference type="NCBI Taxonomy" id="1302689"/>
    <lineage>
        <taxon>Bacteria</taxon>
        <taxon>Pseudomonadati</taxon>
        <taxon>Bacteroidota</taxon>
        <taxon>Sphingobacteriia</taxon>
        <taxon>Sphingobacteriales</taxon>
        <taxon>Sphingobacteriaceae</taxon>
        <taxon>Mucilaginibacter</taxon>
    </lineage>
</organism>
<dbReference type="OrthoDB" id="1121174at2"/>